<organism evidence="1 2">
    <name type="scientific">Nesterenkonia aethiopica</name>
    <dbReference type="NCBI Taxonomy" id="269144"/>
    <lineage>
        <taxon>Bacteria</taxon>
        <taxon>Bacillati</taxon>
        <taxon>Actinomycetota</taxon>
        <taxon>Actinomycetes</taxon>
        <taxon>Micrococcales</taxon>
        <taxon>Micrococcaceae</taxon>
        <taxon>Nesterenkonia</taxon>
    </lineage>
</organism>
<gene>
    <name evidence="1" type="ORF">GCM10010529_23720</name>
</gene>
<keyword evidence="2" id="KW-1185">Reference proteome</keyword>
<dbReference type="Proteomes" id="UP001500236">
    <property type="component" value="Unassembled WGS sequence"/>
</dbReference>
<comment type="caution">
    <text evidence="1">The sequence shown here is derived from an EMBL/GenBank/DDBJ whole genome shotgun (WGS) entry which is preliminary data.</text>
</comment>
<name>A0ABP6M0J6_9MICC</name>
<sequence>MFHGLLEGPAADPATERAAAALVPTEQVTGRPVTLFGTLPLQGDDSPTPDEGEVAVDAMLVGETVESPDEHRFRRALLEIPELTPWSSGKVADEEAGSEAAEGDPVSVAVPCRIGQHAETHSLRFTPDPSRGHVQVAVTDRDPEGLSVEEIRRNAHAVQDLFSLASLAPPSAMHALIPTGETDDEAQLFWRQTLSFPSQIAPRGALIFSAADLAITTALPRWYELRRKHRVTVDLLMGMLRAPHRYTELNLLVVVAAAEALFATTDNRSKRQRKDSTLRLKLVAMAERVKLADRIGVKLPVQVWAERTARLRNSFTHTGGATDYTEEQLGELVGLTTAVVVANLVQDLGVPPEAWARGLARNPALRLQRPADAATLF</sequence>
<evidence type="ECO:0000313" key="2">
    <source>
        <dbReference type="Proteomes" id="UP001500236"/>
    </source>
</evidence>
<accession>A0ABP6M0J6</accession>
<evidence type="ECO:0008006" key="3">
    <source>
        <dbReference type="Google" id="ProtNLM"/>
    </source>
</evidence>
<protein>
    <recommendedName>
        <fullName evidence="3">ApeA N-terminal domain-containing protein</fullName>
    </recommendedName>
</protein>
<reference evidence="2" key="1">
    <citation type="journal article" date="2019" name="Int. J. Syst. Evol. Microbiol.">
        <title>The Global Catalogue of Microorganisms (GCM) 10K type strain sequencing project: providing services to taxonomists for standard genome sequencing and annotation.</title>
        <authorList>
            <consortium name="The Broad Institute Genomics Platform"/>
            <consortium name="The Broad Institute Genome Sequencing Center for Infectious Disease"/>
            <person name="Wu L."/>
            <person name="Ma J."/>
        </authorList>
    </citation>
    <scope>NUCLEOTIDE SEQUENCE [LARGE SCALE GENOMIC DNA]</scope>
    <source>
        <strain evidence="2">JCM 14309</strain>
    </source>
</reference>
<proteinExistence type="predicted"/>
<evidence type="ECO:0000313" key="1">
    <source>
        <dbReference type="EMBL" id="GAA3070669.1"/>
    </source>
</evidence>
<dbReference type="EMBL" id="BAAAVT010000015">
    <property type="protein sequence ID" value="GAA3070669.1"/>
    <property type="molecule type" value="Genomic_DNA"/>
</dbReference>